<keyword evidence="1" id="KW-1133">Transmembrane helix</keyword>
<organism evidence="2 3">
    <name type="scientific">Streptosporangium amethystogenes subsp. fukuiense</name>
    <dbReference type="NCBI Taxonomy" id="698418"/>
    <lineage>
        <taxon>Bacteria</taxon>
        <taxon>Bacillati</taxon>
        <taxon>Actinomycetota</taxon>
        <taxon>Actinomycetes</taxon>
        <taxon>Streptosporangiales</taxon>
        <taxon>Streptosporangiaceae</taxon>
        <taxon>Streptosporangium</taxon>
    </lineage>
</organism>
<evidence type="ECO:0000313" key="2">
    <source>
        <dbReference type="EMBL" id="MFC7603676.1"/>
    </source>
</evidence>
<evidence type="ECO:0000313" key="3">
    <source>
        <dbReference type="Proteomes" id="UP001596514"/>
    </source>
</evidence>
<proteinExistence type="predicted"/>
<keyword evidence="3" id="KW-1185">Reference proteome</keyword>
<dbReference type="RefSeq" id="WP_343982001.1">
    <property type="nucleotide sequence ID" value="NZ_BAAAGK010000233.1"/>
</dbReference>
<reference evidence="3" key="1">
    <citation type="journal article" date="2019" name="Int. J. Syst. Evol. Microbiol.">
        <title>The Global Catalogue of Microorganisms (GCM) 10K type strain sequencing project: providing services to taxonomists for standard genome sequencing and annotation.</title>
        <authorList>
            <consortium name="The Broad Institute Genomics Platform"/>
            <consortium name="The Broad Institute Genome Sequencing Center for Infectious Disease"/>
            <person name="Wu L."/>
            <person name="Ma J."/>
        </authorList>
    </citation>
    <scope>NUCLEOTIDE SEQUENCE [LARGE SCALE GENOMIC DNA]</scope>
    <source>
        <strain evidence="3">JCM 10083</strain>
    </source>
</reference>
<feature type="transmembrane region" description="Helical" evidence="1">
    <location>
        <begin position="29"/>
        <end position="48"/>
    </location>
</feature>
<protein>
    <submittedName>
        <fullName evidence="2">Uncharacterized protein</fullName>
    </submittedName>
</protein>
<accession>A0ABW2T7B8</accession>
<dbReference type="Proteomes" id="UP001596514">
    <property type="component" value="Unassembled WGS sequence"/>
</dbReference>
<evidence type="ECO:0000256" key="1">
    <source>
        <dbReference type="SAM" id="Phobius"/>
    </source>
</evidence>
<dbReference type="EMBL" id="JBHTEE010000001">
    <property type="protein sequence ID" value="MFC7603676.1"/>
    <property type="molecule type" value="Genomic_DNA"/>
</dbReference>
<keyword evidence="1" id="KW-0812">Transmembrane</keyword>
<name>A0ABW2T7B8_9ACTN</name>
<gene>
    <name evidence="2" type="ORF">ACFQVD_26535</name>
</gene>
<sequence>MDTHDLFLLLALISFGAAVVVAVIQKSWVAALFCAGVFCLVLANTGLITP</sequence>
<feature type="transmembrane region" description="Helical" evidence="1">
    <location>
        <begin position="6"/>
        <end position="24"/>
    </location>
</feature>
<comment type="caution">
    <text evidence="2">The sequence shown here is derived from an EMBL/GenBank/DDBJ whole genome shotgun (WGS) entry which is preliminary data.</text>
</comment>
<keyword evidence="1" id="KW-0472">Membrane</keyword>